<comment type="similarity">
    <text evidence="9">Belongs to the SecE/SEC61-gamma family.</text>
</comment>
<feature type="transmembrane region" description="Helical" evidence="9">
    <location>
        <begin position="14"/>
        <end position="34"/>
    </location>
</feature>
<keyword evidence="8 9" id="KW-0472">Membrane</keyword>
<evidence type="ECO:0000256" key="6">
    <source>
        <dbReference type="ARBA" id="ARBA00022989"/>
    </source>
</evidence>
<dbReference type="RefSeq" id="WP_105050933.1">
    <property type="nucleotide sequence ID" value="NZ_BMYG01000014.1"/>
</dbReference>
<dbReference type="PANTHER" id="PTHR33910:SF1">
    <property type="entry name" value="PROTEIN TRANSLOCASE SUBUNIT SECE"/>
    <property type="match status" value="1"/>
</dbReference>
<sequence length="125" mass="13509">MSANIVQSNKGLDLVKWIVAIALLAGAVVANNMFDQESVLLRAVGVVGAVVIAGFFAATTFKGRTFLNFAKESRTEVRKVVWPTRQEATQTTFIIFIATAIIAVLLYFIDMGLRALVTFLTGVGI</sequence>
<keyword evidence="3 9" id="KW-1003">Cell membrane</keyword>
<dbReference type="EMBL" id="MSCH01000003">
    <property type="protein sequence ID" value="PQJ52472.1"/>
    <property type="molecule type" value="Genomic_DNA"/>
</dbReference>
<keyword evidence="2 9" id="KW-0813">Transport</keyword>
<dbReference type="HAMAP" id="MF_00422">
    <property type="entry name" value="SecE"/>
    <property type="match status" value="1"/>
</dbReference>
<comment type="subcellular location">
    <subcellularLocation>
        <location evidence="1">Membrane</location>
    </subcellularLocation>
</comment>
<dbReference type="Gene3D" id="1.20.5.1030">
    <property type="entry name" value="Preprotein translocase secy subunit"/>
    <property type="match status" value="1"/>
</dbReference>
<dbReference type="NCBIfam" id="TIGR00964">
    <property type="entry name" value="secE_bact"/>
    <property type="match status" value="1"/>
</dbReference>
<dbReference type="GO" id="GO:0043952">
    <property type="term" value="P:protein transport by the Sec complex"/>
    <property type="evidence" value="ECO:0007669"/>
    <property type="project" value="UniProtKB-UniRule"/>
</dbReference>
<evidence type="ECO:0000256" key="3">
    <source>
        <dbReference type="ARBA" id="ARBA00022475"/>
    </source>
</evidence>
<evidence type="ECO:0000256" key="5">
    <source>
        <dbReference type="ARBA" id="ARBA00022927"/>
    </source>
</evidence>
<dbReference type="PANTHER" id="PTHR33910">
    <property type="entry name" value="PROTEIN TRANSLOCASE SUBUNIT SECE"/>
    <property type="match status" value="1"/>
</dbReference>
<dbReference type="InterPro" id="IPR038379">
    <property type="entry name" value="SecE_sf"/>
</dbReference>
<dbReference type="Proteomes" id="UP000239007">
    <property type="component" value="Unassembled WGS sequence"/>
</dbReference>
<evidence type="ECO:0000313" key="10">
    <source>
        <dbReference type="EMBL" id="PQJ52472.1"/>
    </source>
</evidence>
<keyword evidence="7 9" id="KW-0811">Translocation</keyword>
<name>A0A2S7USJ2_9GAMM</name>
<dbReference type="InterPro" id="IPR001901">
    <property type="entry name" value="Translocase_SecE/Sec61-g"/>
</dbReference>
<dbReference type="Pfam" id="PF00584">
    <property type="entry name" value="SecE"/>
    <property type="match status" value="1"/>
</dbReference>
<dbReference type="PRINTS" id="PR01650">
    <property type="entry name" value="SECETRNLCASE"/>
</dbReference>
<evidence type="ECO:0000256" key="9">
    <source>
        <dbReference type="HAMAP-Rule" id="MF_00422"/>
    </source>
</evidence>
<dbReference type="NCBIfam" id="NF004372">
    <property type="entry name" value="PRK05740.1-2"/>
    <property type="match status" value="1"/>
</dbReference>
<accession>A0A2S7USJ2</accession>
<feature type="transmembrane region" description="Helical" evidence="9">
    <location>
        <begin position="40"/>
        <end position="61"/>
    </location>
</feature>
<dbReference type="GO" id="GO:0005886">
    <property type="term" value="C:plasma membrane"/>
    <property type="evidence" value="ECO:0007669"/>
    <property type="project" value="UniProtKB-UniRule"/>
</dbReference>
<gene>
    <name evidence="9" type="primary">secE</name>
    <name evidence="10" type="ORF">BTO11_01585</name>
</gene>
<proteinExistence type="inferred from homology"/>
<protein>
    <recommendedName>
        <fullName evidence="9">Protein translocase subunit SecE</fullName>
    </recommendedName>
</protein>
<comment type="subunit">
    <text evidence="9">Component of the Sec protein translocase complex. Heterotrimer consisting of SecY, SecE and SecG subunits. The heterotrimers can form oligomers, although 1 heterotrimer is thought to be able to translocate proteins. Interacts with the ribosome. Interacts with SecDF, and other proteins may be involved. Interacts with SecA.</text>
</comment>
<organism evidence="10 11">
    <name type="scientific">Psychrosphaera saromensis</name>
    <dbReference type="NCBI Taxonomy" id="716813"/>
    <lineage>
        <taxon>Bacteria</taxon>
        <taxon>Pseudomonadati</taxon>
        <taxon>Pseudomonadota</taxon>
        <taxon>Gammaproteobacteria</taxon>
        <taxon>Alteromonadales</taxon>
        <taxon>Pseudoalteromonadaceae</taxon>
        <taxon>Psychrosphaera</taxon>
    </lineage>
</organism>
<dbReference type="GO" id="GO:0009306">
    <property type="term" value="P:protein secretion"/>
    <property type="evidence" value="ECO:0007669"/>
    <property type="project" value="UniProtKB-UniRule"/>
</dbReference>
<evidence type="ECO:0000313" key="11">
    <source>
        <dbReference type="Proteomes" id="UP000239007"/>
    </source>
</evidence>
<reference evidence="10 11" key="1">
    <citation type="submission" date="2016-12" db="EMBL/GenBank/DDBJ databases">
        <title>Diversity of luminous bacteria.</title>
        <authorList>
            <person name="Yoshizawa S."/>
            <person name="Kogure K."/>
        </authorList>
    </citation>
    <scope>NUCLEOTIDE SEQUENCE [LARGE SCALE GENOMIC DNA]</scope>
    <source>
        <strain evidence="10 11">SA4-48</strain>
    </source>
</reference>
<evidence type="ECO:0000256" key="7">
    <source>
        <dbReference type="ARBA" id="ARBA00023010"/>
    </source>
</evidence>
<evidence type="ECO:0000256" key="1">
    <source>
        <dbReference type="ARBA" id="ARBA00004370"/>
    </source>
</evidence>
<comment type="function">
    <text evidence="9">Essential subunit of the Sec protein translocation channel SecYEG. Clamps together the 2 halves of SecY. May contact the channel plug during translocation.</text>
</comment>
<keyword evidence="5 9" id="KW-0653">Protein transport</keyword>
<evidence type="ECO:0000256" key="4">
    <source>
        <dbReference type="ARBA" id="ARBA00022692"/>
    </source>
</evidence>
<evidence type="ECO:0000256" key="2">
    <source>
        <dbReference type="ARBA" id="ARBA00022448"/>
    </source>
</evidence>
<keyword evidence="11" id="KW-1185">Reference proteome</keyword>
<evidence type="ECO:0000256" key="8">
    <source>
        <dbReference type="ARBA" id="ARBA00023136"/>
    </source>
</evidence>
<comment type="caution">
    <text evidence="10">The sequence shown here is derived from an EMBL/GenBank/DDBJ whole genome shotgun (WGS) entry which is preliminary data.</text>
</comment>
<dbReference type="AlphaFoldDB" id="A0A2S7USJ2"/>
<keyword evidence="6 9" id="KW-1133">Transmembrane helix</keyword>
<feature type="transmembrane region" description="Helical" evidence="9">
    <location>
        <begin position="88"/>
        <end position="109"/>
    </location>
</feature>
<comment type="caution">
    <text evidence="9">Lacks conserved residue(s) required for the propagation of feature annotation.</text>
</comment>
<keyword evidence="4 9" id="KW-0812">Transmembrane</keyword>
<dbReference type="GO" id="GO:0006605">
    <property type="term" value="P:protein targeting"/>
    <property type="evidence" value="ECO:0007669"/>
    <property type="project" value="UniProtKB-UniRule"/>
</dbReference>
<dbReference type="GO" id="GO:0008320">
    <property type="term" value="F:protein transmembrane transporter activity"/>
    <property type="evidence" value="ECO:0007669"/>
    <property type="project" value="UniProtKB-UniRule"/>
</dbReference>
<dbReference type="InterPro" id="IPR005807">
    <property type="entry name" value="SecE_bac"/>
</dbReference>
<dbReference type="GO" id="GO:0065002">
    <property type="term" value="P:intracellular protein transmembrane transport"/>
    <property type="evidence" value="ECO:0007669"/>
    <property type="project" value="UniProtKB-UniRule"/>
</dbReference>